<comment type="caution">
    <text evidence="3">The sequence shown here is derived from an EMBL/GenBank/DDBJ whole genome shotgun (WGS) entry which is preliminary data.</text>
</comment>
<dbReference type="Pfam" id="PF07179">
    <property type="entry name" value="SseB"/>
    <property type="match status" value="1"/>
</dbReference>
<sequence length="272" mass="28926">MTPTPYDRAHAAMEADPENEALRLAVYDRLADAQLFLLLEADPDEDNDIIPQLFETEAGDIVLAFDTEDRLAEFAQGGPVHWAALPGRVIAQHLAGENIGLGINLGVAESAMLLPPEAMEWLTEALTQTPVQTEALPLSFDAPELPPAMLALLLPAFEAKFDQITGMASHAALAGVTYEGGRRGHVLAILGAPEEARPGIAKAMGEALAFSGLDAGELDVTFLSEDDPAAEVVLSKALVLHLPDEEALAAEEEEEAPRLGPGMDPSKPPFLR</sequence>
<dbReference type="eggNOG" id="ENOG502Z7MU">
    <property type="taxonomic scope" value="Bacteria"/>
</dbReference>
<dbReference type="OrthoDB" id="7831317at2"/>
<feature type="region of interest" description="Disordered" evidence="1">
    <location>
        <begin position="246"/>
        <end position="272"/>
    </location>
</feature>
<accession>A0A086XS55</accession>
<evidence type="ECO:0000313" key="3">
    <source>
        <dbReference type="EMBL" id="KFI24855.1"/>
    </source>
</evidence>
<name>A0A086XS55_9RHOB</name>
<reference evidence="3 4" key="1">
    <citation type="submission" date="2014-03" db="EMBL/GenBank/DDBJ databases">
        <title>Genome of Paenirhodobacter enshiensis DW2-9.</title>
        <authorList>
            <person name="Wang D."/>
            <person name="Wang G."/>
        </authorList>
    </citation>
    <scope>NUCLEOTIDE SEQUENCE [LARGE SCALE GENOMIC DNA]</scope>
    <source>
        <strain evidence="3 4">DW2-9</strain>
    </source>
</reference>
<keyword evidence="4" id="KW-1185">Reference proteome</keyword>
<evidence type="ECO:0000256" key="1">
    <source>
        <dbReference type="SAM" id="MobiDB-lite"/>
    </source>
</evidence>
<organism evidence="3 4">
    <name type="scientific">Paenirhodobacter enshiensis</name>
    <dbReference type="NCBI Taxonomy" id="1105367"/>
    <lineage>
        <taxon>Bacteria</taxon>
        <taxon>Pseudomonadati</taxon>
        <taxon>Pseudomonadota</taxon>
        <taxon>Alphaproteobacteria</taxon>
        <taxon>Rhodobacterales</taxon>
        <taxon>Rhodobacter group</taxon>
        <taxon>Paenirhodobacter</taxon>
    </lineage>
</organism>
<evidence type="ECO:0000259" key="2">
    <source>
        <dbReference type="Pfam" id="PF07179"/>
    </source>
</evidence>
<dbReference type="RefSeq" id="WP_036639214.1">
    <property type="nucleotide sequence ID" value="NZ_JFZB01000033.1"/>
</dbReference>
<gene>
    <name evidence="3" type="ORF">CG50_07610</name>
</gene>
<feature type="compositionally biased region" description="Acidic residues" evidence="1">
    <location>
        <begin position="246"/>
        <end position="255"/>
    </location>
</feature>
<dbReference type="STRING" id="1105367.CG50_07610"/>
<evidence type="ECO:0000313" key="4">
    <source>
        <dbReference type="Proteomes" id="UP000028824"/>
    </source>
</evidence>
<dbReference type="InterPro" id="IPR009839">
    <property type="entry name" value="SseB_N"/>
</dbReference>
<dbReference type="EMBL" id="JFZB01000033">
    <property type="protein sequence ID" value="KFI24855.1"/>
    <property type="molecule type" value="Genomic_DNA"/>
</dbReference>
<proteinExistence type="predicted"/>
<dbReference type="AlphaFoldDB" id="A0A086XS55"/>
<feature type="domain" description="SseB protein N-terminal" evidence="2">
    <location>
        <begin position="12"/>
        <end position="120"/>
    </location>
</feature>
<dbReference type="Proteomes" id="UP000028824">
    <property type="component" value="Unassembled WGS sequence"/>
</dbReference>
<protein>
    <recommendedName>
        <fullName evidence="2">SseB protein N-terminal domain-containing protein</fullName>
    </recommendedName>
</protein>